<evidence type="ECO:0000256" key="9">
    <source>
        <dbReference type="PROSITE-ProRule" id="PRU00703"/>
    </source>
</evidence>
<evidence type="ECO:0000313" key="14">
    <source>
        <dbReference type="EMBL" id="MCS3902408.1"/>
    </source>
</evidence>
<feature type="domain" description="CBS" evidence="12">
    <location>
        <begin position="275"/>
        <end position="333"/>
    </location>
</feature>
<evidence type="ECO:0000256" key="2">
    <source>
        <dbReference type="ARBA" id="ARBA00006337"/>
    </source>
</evidence>
<dbReference type="CDD" id="cd04590">
    <property type="entry name" value="CBS_pair_CorC_HlyC_assoc"/>
    <property type="match status" value="1"/>
</dbReference>
<keyword evidence="6 10" id="KW-1133">Transmembrane helix</keyword>
<evidence type="ECO:0000256" key="10">
    <source>
        <dbReference type="PROSITE-ProRule" id="PRU01193"/>
    </source>
</evidence>
<dbReference type="Gene3D" id="3.30.465.10">
    <property type="match status" value="1"/>
</dbReference>
<organism evidence="14 15">
    <name type="scientific">Methylohalomonas lacus</name>
    <dbReference type="NCBI Taxonomy" id="398773"/>
    <lineage>
        <taxon>Bacteria</taxon>
        <taxon>Pseudomonadati</taxon>
        <taxon>Pseudomonadota</taxon>
        <taxon>Gammaproteobacteria</taxon>
        <taxon>Methylohalomonadales</taxon>
        <taxon>Methylohalomonadaceae</taxon>
        <taxon>Methylohalomonas</taxon>
    </lineage>
</organism>
<dbReference type="SUPFAM" id="SSF54631">
    <property type="entry name" value="CBS-domain pair"/>
    <property type="match status" value="1"/>
</dbReference>
<keyword evidence="5" id="KW-0677">Repeat</keyword>
<accession>A0AAE3L3N2</accession>
<dbReference type="PROSITE" id="PS51846">
    <property type="entry name" value="CNNM"/>
    <property type="match status" value="1"/>
</dbReference>
<evidence type="ECO:0000256" key="8">
    <source>
        <dbReference type="ARBA" id="ARBA00023136"/>
    </source>
</evidence>
<comment type="similarity">
    <text evidence="2">Belongs to the UPF0053 family.</text>
</comment>
<dbReference type="InterPro" id="IPR044751">
    <property type="entry name" value="Ion_transp-like_CBS"/>
</dbReference>
<dbReference type="Pfam" id="PF00571">
    <property type="entry name" value="CBS"/>
    <property type="match status" value="2"/>
</dbReference>
<feature type="domain" description="CBS" evidence="12">
    <location>
        <begin position="208"/>
        <end position="267"/>
    </location>
</feature>
<evidence type="ECO:0000256" key="5">
    <source>
        <dbReference type="ARBA" id="ARBA00022737"/>
    </source>
</evidence>
<dbReference type="AlphaFoldDB" id="A0AAE3L3N2"/>
<keyword evidence="3" id="KW-1003">Cell membrane</keyword>
<proteinExistence type="inferred from homology"/>
<evidence type="ECO:0000256" key="4">
    <source>
        <dbReference type="ARBA" id="ARBA00022692"/>
    </source>
</evidence>
<dbReference type="Proteomes" id="UP001204445">
    <property type="component" value="Unassembled WGS sequence"/>
</dbReference>
<evidence type="ECO:0000256" key="3">
    <source>
        <dbReference type="ARBA" id="ARBA00022475"/>
    </source>
</evidence>
<sequence length="426" mass="47970">MEAIPLSYLFIALGVLVLLSGYFSGSETSMMALNRYRLRHLAESRHRGAMRAQQLLERPDRLIGIILLGNNLVNIFAASLATVIGLRLFGEAGIAIASLGLTVIILIFGEVAPKTVAALYPERFAFPSSFILKPLLRLFYPAVWVLNAIANGLLRILGFNMEEQSDSPLSREELRTVVREAGNLIPKRHQKMLLSILDLENFTVNDIMVPRAEVTGIDLEDDIDEIYDMLNHCRHTRIPVFRGDLDNTVGILHVRRLLRSLIEHEEVTRETLEASVSEPYFVPEDTPLHTQMVNFQRSRQRIGLVVDEYGVVLGLVTLEDMLEEIVGEFTTDMQSFNRDIHPQDDGSYLIDGTASIRDINRQLRWHLPTKGPRTLNGLILEYLESIPEPGTSLKIGDYAFEITATTESAVKTAKLRYYPQKKSGNT</sequence>
<dbReference type="InterPro" id="IPR036318">
    <property type="entry name" value="FAD-bd_PCMH-like_sf"/>
</dbReference>
<dbReference type="Gene3D" id="3.10.580.10">
    <property type="entry name" value="CBS-domain"/>
    <property type="match status" value="1"/>
</dbReference>
<dbReference type="InterPro" id="IPR005170">
    <property type="entry name" value="Transptr-assoc_dom"/>
</dbReference>
<dbReference type="PANTHER" id="PTHR22777:SF32">
    <property type="entry name" value="UPF0053 INNER MEMBRANE PROTEIN YFJD"/>
    <property type="match status" value="1"/>
</dbReference>
<dbReference type="GO" id="GO:0005886">
    <property type="term" value="C:plasma membrane"/>
    <property type="evidence" value="ECO:0007669"/>
    <property type="project" value="UniProtKB-SubCell"/>
</dbReference>
<dbReference type="EMBL" id="JANUCT010000002">
    <property type="protein sequence ID" value="MCS3902408.1"/>
    <property type="molecule type" value="Genomic_DNA"/>
</dbReference>
<comment type="caution">
    <text evidence="14">The sequence shown here is derived from an EMBL/GenBank/DDBJ whole genome shotgun (WGS) entry which is preliminary data.</text>
</comment>
<feature type="transmembrane region" description="Helical" evidence="11">
    <location>
        <begin position="134"/>
        <end position="154"/>
    </location>
</feature>
<evidence type="ECO:0000256" key="6">
    <source>
        <dbReference type="ARBA" id="ARBA00022989"/>
    </source>
</evidence>
<keyword evidence="8 10" id="KW-0472">Membrane</keyword>
<evidence type="ECO:0000259" key="12">
    <source>
        <dbReference type="PROSITE" id="PS51371"/>
    </source>
</evidence>
<protein>
    <submittedName>
        <fullName evidence="14">Mg2+/Co2+ transporter CorB</fullName>
    </submittedName>
</protein>
<keyword evidence="7 9" id="KW-0129">CBS domain</keyword>
<comment type="subcellular location">
    <subcellularLocation>
        <location evidence="1">Cell membrane</location>
        <topology evidence="1">Multi-pass membrane protein</topology>
    </subcellularLocation>
</comment>
<evidence type="ECO:0000313" key="15">
    <source>
        <dbReference type="Proteomes" id="UP001204445"/>
    </source>
</evidence>
<keyword evidence="15" id="KW-1185">Reference proteome</keyword>
<dbReference type="GO" id="GO:0050660">
    <property type="term" value="F:flavin adenine dinucleotide binding"/>
    <property type="evidence" value="ECO:0007669"/>
    <property type="project" value="InterPro"/>
</dbReference>
<feature type="transmembrane region" description="Helical" evidence="11">
    <location>
        <begin position="6"/>
        <end position="25"/>
    </location>
</feature>
<dbReference type="Pfam" id="PF03471">
    <property type="entry name" value="CorC_HlyC"/>
    <property type="match status" value="1"/>
</dbReference>
<dbReference type="InterPro" id="IPR046342">
    <property type="entry name" value="CBS_dom_sf"/>
</dbReference>
<dbReference type="Pfam" id="PF01595">
    <property type="entry name" value="CNNM"/>
    <property type="match status" value="1"/>
</dbReference>
<dbReference type="InterPro" id="IPR000644">
    <property type="entry name" value="CBS_dom"/>
</dbReference>
<feature type="domain" description="CNNM transmembrane" evidence="13">
    <location>
        <begin position="2"/>
        <end position="191"/>
    </location>
</feature>
<evidence type="ECO:0000259" key="13">
    <source>
        <dbReference type="PROSITE" id="PS51846"/>
    </source>
</evidence>
<keyword evidence="4 10" id="KW-0812">Transmembrane</keyword>
<dbReference type="PANTHER" id="PTHR22777">
    <property type="entry name" value="HEMOLYSIN-RELATED"/>
    <property type="match status" value="1"/>
</dbReference>
<dbReference type="PROSITE" id="PS51371">
    <property type="entry name" value="CBS"/>
    <property type="match status" value="2"/>
</dbReference>
<name>A0AAE3L3N2_9GAMM</name>
<dbReference type="SUPFAM" id="SSF56176">
    <property type="entry name" value="FAD-binding/transporter-associated domain-like"/>
    <property type="match status" value="1"/>
</dbReference>
<dbReference type="NCBIfam" id="NF008604">
    <property type="entry name" value="PRK11573.1"/>
    <property type="match status" value="1"/>
</dbReference>
<dbReference type="InterPro" id="IPR016169">
    <property type="entry name" value="FAD-bd_PCMH_sub2"/>
</dbReference>
<dbReference type="InterPro" id="IPR002550">
    <property type="entry name" value="CNNM"/>
</dbReference>
<evidence type="ECO:0000256" key="11">
    <source>
        <dbReference type="SAM" id="Phobius"/>
    </source>
</evidence>
<dbReference type="SMART" id="SM01091">
    <property type="entry name" value="CorC_HlyC"/>
    <property type="match status" value="1"/>
</dbReference>
<feature type="transmembrane region" description="Helical" evidence="11">
    <location>
        <begin position="92"/>
        <end position="113"/>
    </location>
</feature>
<dbReference type="RefSeq" id="WP_259053924.1">
    <property type="nucleotide sequence ID" value="NZ_JANUCT010000002.1"/>
</dbReference>
<evidence type="ECO:0000256" key="7">
    <source>
        <dbReference type="ARBA" id="ARBA00023122"/>
    </source>
</evidence>
<feature type="transmembrane region" description="Helical" evidence="11">
    <location>
        <begin position="62"/>
        <end position="86"/>
    </location>
</feature>
<gene>
    <name evidence="14" type="ORF">J2T55_000404</name>
</gene>
<reference evidence="14" key="1">
    <citation type="submission" date="2022-08" db="EMBL/GenBank/DDBJ databases">
        <title>Genomic Encyclopedia of Type Strains, Phase III (KMG-III): the genomes of soil and plant-associated and newly described type strains.</title>
        <authorList>
            <person name="Whitman W."/>
        </authorList>
    </citation>
    <scope>NUCLEOTIDE SEQUENCE</scope>
    <source>
        <strain evidence="14">HMT 1</strain>
    </source>
</reference>
<evidence type="ECO:0000256" key="1">
    <source>
        <dbReference type="ARBA" id="ARBA00004651"/>
    </source>
</evidence>